<accession>A0A849AJC5</accession>
<dbReference type="Proteomes" id="UP000557772">
    <property type="component" value="Unassembled WGS sequence"/>
</dbReference>
<proteinExistence type="predicted"/>
<name>A0A849AJC5_9MICO</name>
<protein>
    <submittedName>
        <fullName evidence="1">Uncharacterized protein</fullName>
    </submittedName>
</protein>
<dbReference type="EMBL" id="JABENB010000002">
    <property type="protein sequence ID" value="NNG40093.1"/>
    <property type="molecule type" value="Genomic_DNA"/>
</dbReference>
<evidence type="ECO:0000313" key="1">
    <source>
        <dbReference type="EMBL" id="NNG40093.1"/>
    </source>
</evidence>
<comment type="caution">
    <text evidence="1">The sequence shown here is derived from an EMBL/GenBank/DDBJ whole genome shotgun (WGS) entry which is preliminary data.</text>
</comment>
<dbReference type="RefSeq" id="WP_171156082.1">
    <property type="nucleotide sequence ID" value="NZ_JABENB010000002.1"/>
</dbReference>
<dbReference type="AlphaFoldDB" id="A0A849AJC5"/>
<reference evidence="1 2" key="1">
    <citation type="submission" date="2020-05" db="EMBL/GenBank/DDBJ databases">
        <title>Flexivirga sp. ID2601S isolated from air conditioner.</title>
        <authorList>
            <person name="Kim D.H."/>
        </authorList>
    </citation>
    <scope>NUCLEOTIDE SEQUENCE [LARGE SCALE GENOMIC DNA]</scope>
    <source>
        <strain evidence="1 2">ID2601S</strain>
    </source>
</reference>
<organism evidence="1 2">
    <name type="scientific">Flexivirga aerilata</name>
    <dbReference type="NCBI Taxonomy" id="1656889"/>
    <lineage>
        <taxon>Bacteria</taxon>
        <taxon>Bacillati</taxon>
        <taxon>Actinomycetota</taxon>
        <taxon>Actinomycetes</taxon>
        <taxon>Micrococcales</taxon>
        <taxon>Dermacoccaceae</taxon>
        <taxon>Flexivirga</taxon>
    </lineage>
</organism>
<evidence type="ECO:0000313" key="2">
    <source>
        <dbReference type="Proteomes" id="UP000557772"/>
    </source>
</evidence>
<sequence>MAFGANWSATRTSGCWQSGSTLDGPGTLNYGGRTLDNAIGESRDPYSQSGCGVLGCSCRSSTTPYVWYSTSICLRGGVNYTFTAQTIALTTNTVTQTLTPQILSSTGTVLVNGTTFDSTASSGTVSLSYQPTATGSYTFRYQWSFASLGTSTSDDIAVQAPTVAADGAAC</sequence>
<gene>
    <name evidence="1" type="ORF">HJ588_12550</name>
</gene>
<keyword evidence="2" id="KW-1185">Reference proteome</keyword>